<keyword evidence="2" id="KW-1185">Reference proteome</keyword>
<comment type="caution">
    <text evidence="1">The sequence shown here is derived from an EMBL/GenBank/DDBJ whole genome shotgun (WGS) entry which is preliminary data.</text>
</comment>
<dbReference type="RefSeq" id="WP_304986348.1">
    <property type="nucleotide sequence ID" value="NZ_BAAACR010000004.1"/>
</dbReference>
<proteinExistence type="predicted"/>
<dbReference type="InterPro" id="IPR036388">
    <property type="entry name" value="WH-like_DNA-bd_sf"/>
</dbReference>
<reference evidence="1 2" key="1">
    <citation type="journal article" date="2019" name="Int. J. Syst. Evol. Microbiol.">
        <title>The Global Catalogue of Microorganisms (GCM) 10K type strain sequencing project: providing services to taxonomists for standard genome sequencing and annotation.</title>
        <authorList>
            <consortium name="The Broad Institute Genomics Platform"/>
            <consortium name="The Broad Institute Genome Sequencing Center for Infectious Disease"/>
            <person name="Wu L."/>
            <person name="Ma J."/>
        </authorList>
    </citation>
    <scope>NUCLEOTIDE SEQUENCE [LARGE SCALE GENOMIC DNA]</scope>
    <source>
        <strain evidence="1 2">JCM 8542</strain>
    </source>
</reference>
<accession>A0ABN0SY61</accession>
<dbReference type="Gene3D" id="1.10.10.10">
    <property type="entry name" value="Winged helix-like DNA-binding domain superfamily/Winged helix DNA-binding domain"/>
    <property type="match status" value="1"/>
</dbReference>
<dbReference type="Proteomes" id="UP001500399">
    <property type="component" value="Unassembled WGS sequence"/>
</dbReference>
<gene>
    <name evidence="1" type="ORF">GCM10008919_06460</name>
</gene>
<evidence type="ECO:0000313" key="1">
    <source>
        <dbReference type="EMBL" id="GAA0205941.1"/>
    </source>
</evidence>
<evidence type="ECO:0000313" key="2">
    <source>
        <dbReference type="Proteomes" id="UP001500399"/>
    </source>
</evidence>
<name>A0ABN0SY61_9FIRM</name>
<dbReference type="EMBL" id="BAAACR010000004">
    <property type="protein sequence ID" value="GAA0205941.1"/>
    <property type="molecule type" value="Genomic_DNA"/>
</dbReference>
<organism evidence="1 2">
    <name type="scientific">Selenomonas dianae</name>
    <dbReference type="NCBI Taxonomy" id="135079"/>
    <lineage>
        <taxon>Bacteria</taxon>
        <taxon>Bacillati</taxon>
        <taxon>Bacillota</taxon>
        <taxon>Negativicutes</taxon>
        <taxon>Selenomonadales</taxon>
        <taxon>Selenomonadaceae</taxon>
        <taxon>Selenomonas</taxon>
    </lineage>
</organism>
<protein>
    <submittedName>
        <fullName evidence="1">Uncharacterized protein</fullName>
    </submittedName>
</protein>
<sequence>MQKENANKFIYSTKDAAEFFGVHRDTMTDWAKHGAPKAGRGKWNLKDVMEWRYKTDALAGKESPEVRKLKAEADLKEIKKQQEAIRLAVQEGKYVSVEQISHDLTLALVSLKNSLLAIGHRVAAELDSMDLETATAAKGIVDSCIREALEQLSKSGIYGKKRK</sequence>